<dbReference type="Gene3D" id="3.40.50.12780">
    <property type="entry name" value="N-terminal domain of ligase-like"/>
    <property type="match status" value="1"/>
</dbReference>
<feature type="domain" description="AMP-binding enzyme C-terminal" evidence="4">
    <location>
        <begin position="413"/>
        <end position="484"/>
    </location>
</feature>
<proteinExistence type="inferred from homology"/>
<evidence type="ECO:0000256" key="1">
    <source>
        <dbReference type="ARBA" id="ARBA00006432"/>
    </source>
</evidence>
<dbReference type="Pfam" id="PF00501">
    <property type="entry name" value="AMP-binding"/>
    <property type="match status" value="1"/>
</dbReference>
<evidence type="ECO:0000259" key="3">
    <source>
        <dbReference type="Pfam" id="PF00501"/>
    </source>
</evidence>
<keyword evidence="2 5" id="KW-0436">Ligase</keyword>
<protein>
    <submittedName>
        <fullName evidence="5">Long-chain fatty acid--CoA ligase</fullName>
    </submittedName>
</protein>
<dbReference type="GO" id="GO:0016874">
    <property type="term" value="F:ligase activity"/>
    <property type="evidence" value="ECO:0007669"/>
    <property type="project" value="UniProtKB-KW"/>
</dbReference>
<dbReference type="InterPro" id="IPR042099">
    <property type="entry name" value="ANL_N_sf"/>
</dbReference>
<dbReference type="PANTHER" id="PTHR43201:SF5">
    <property type="entry name" value="MEDIUM-CHAIN ACYL-COA LIGASE ACSF2, MITOCHONDRIAL"/>
    <property type="match status" value="1"/>
</dbReference>
<dbReference type="PANTHER" id="PTHR43201">
    <property type="entry name" value="ACYL-COA SYNTHETASE"/>
    <property type="match status" value="1"/>
</dbReference>
<dbReference type="RefSeq" id="WP_330154104.1">
    <property type="nucleotide sequence ID" value="NZ_JAUZMZ010000180.1"/>
</dbReference>
<name>A0ABU7JXJ9_9NOCA</name>
<comment type="similarity">
    <text evidence="1">Belongs to the ATP-dependent AMP-binding enzyme family.</text>
</comment>
<dbReference type="InterPro" id="IPR000873">
    <property type="entry name" value="AMP-dep_synth/lig_dom"/>
</dbReference>
<gene>
    <name evidence="5" type="ORF">Q8814_21975</name>
</gene>
<dbReference type="Proteomes" id="UP001331936">
    <property type="component" value="Unassembled WGS sequence"/>
</dbReference>
<accession>A0ABU7JXJ9</accession>
<dbReference type="InterPro" id="IPR025110">
    <property type="entry name" value="AMP-bd_C"/>
</dbReference>
<dbReference type="EMBL" id="JAUZMZ010000180">
    <property type="protein sequence ID" value="MEE2034746.1"/>
    <property type="molecule type" value="Genomic_DNA"/>
</dbReference>
<organism evidence="5 6">
    <name type="scientific">Rhodococcus chondri</name>
    <dbReference type="NCBI Taxonomy" id="3065941"/>
    <lineage>
        <taxon>Bacteria</taxon>
        <taxon>Bacillati</taxon>
        <taxon>Actinomycetota</taxon>
        <taxon>Actinomycetes</taxon>
        <taxon>Mycobacteriales</taxon>
        <taxon>Nocardiaceae</taxon>
        <taxon>Rhodococcus</taxon>
    </lineage>
</organism>
<keyword evidence="6" id="KW-1185">Reference proteome</keyword>
<comment type="caution">
    <text evidence="5">The sequence shown here is derived from an EMBL/GenBank/DDBJ whole genome shotgun (WGS) entry which is preliminary data.</text>
</comment>
<feature type="domain" description="AMP-dependent synthetase/ligase" evidence="3">
    <location>
        <begin position="15"/>
        <end position="365"/>
    </location>
</feature>
<dbReference type="CDD" id="cd04433">
    <property type="entry name" value="AFD_class_I"/>
    <property type="match status" value="1"/>
</dbReference>
<evidence type="ECO:0000313" key="5">
    <source>
        <dbReference type="EMBL" id="MEE2034746.1"/>
    </source>
</evidence>
<dbReference type="Gene3D" id="3.30.300.30">
    <property type="match status" value="1"/>
</dbReference>
<dbReference type="SUPFAM" id="SSF56801">
    <property type="entry name" value="Acetyl-CoA synthetase-like"/>
    <property type="match status" value="1"/>
</dbReference>
<dbReference type="Pfam" id="PF13193">
    <property type="entry name" value="AMP-binding_C"/>
    <property type="match status" value="1"/>
</dbReference>
<evidence type="ECO:0000259" key="4">
    <source>
        <dbReference type="Pfam" id="PF13193"/>
    </source>
</evidence>
<dbReference type="InterPro" id="IPR045851">
    <property type="entry name" value="AMP-bd_C_sf"/>
</dbReference>
<reference evidence="5 6" key="1">
    <citation type="submission" date="2023-08" db="EMBL/GenBank/DDBJ databases">
        <authorList>
            <person name="Girao M."/>
            <person name="Carvalho M.F."/>
        </authorList>
    </citation>
    <scope>NUCLEOTIDE SEQUENCE [LARGE SCALE GENOMIC DNA]</scope>
    <source>
        <strain evidence="5 6">CC-R104</strain>
    </source>
</reference>
<sequence>MTGIREALGLLWSAPDDAKMVQQGKTWHTWGEVRALAEKIDAELARVGCGEGSRIGVVLGNRMESVASLIAILGKGRTIITLNPMQPTARLTADAVASRPQVVLAPQNMWDETEFEVALAEAGVVGFAVDGIDVVQRTGGPEVTIEASRNEQDPVAVEMFTSGTTGPPKRIPLTWRQLEAALKAVHGHTGKGGDKRAPLTGHVGLISLAMVHIGGLWGVIQSLAEARPIVVLPRFTVESWVDAVHEHQLRVAGLPPAAMRSVLSEGVPKEKLASLRAVTAGTTFVSPDLADEFTERYGIPVMIMYGATEFGGAVAGWTKPLLGEWWERKRGSVGRPFPGVKMRAVDENGEVLPVGTTGRLEVCSSQTGTGTNQWLRTSDLGHLDDDNFVYIDGRADDAIIRGGFKVQPETVCNALRAHDSVLDASVYGKDDERLGQVPVAVIELAEGAAPVDEAELKEFVRTQLTGYEVPVTIHTVDALPRSVSLKVDRRRLLEMVAELESTRV</sequence>
<evidence type="ECO:0000256" key="2">
    <source>
        <dbReference type="ARBA" id="ARBA00022598"/>
    </source>
</evidence>
<evidence type="ECO:0000313" key="6">
    <source>
        <dbReference type="Proteomes" id="UP001331936"/>
    </source>
</evidence>